<feature type="compositionally biased region" description="Polar residues" evidence="4">
    <location>
        <begin position="379"/>
        <end position="396"/>
    </location>
</feature>
<protein>
    <recommendedName>
        <fullName evidence="5">UBP34/UBP24/USP9X/USP9Y-like ARM repeat region domain-containing protein</fullName>
    </recommendedName>
</protein>
<feature type="compositionally biased region" description="Pro residues" evidence="4">
    <location>
        <begin position="227"/>
        <end position="237"/>
    </location>
</feature>
<feature type="compositionally biased region" description="Low complexity" evidence="4">
    <location>
        <begin position="253"/>
        <end position="284"/>
    </location>
</feature>
<reference evidence="6" key="1">
    <citation type="journal article" date="2023" name="Mol. Biol. Evol.">
        <title>Third-Generation Sequencing Reveals the Adaptive Role of the Epigenome in Three Deep-Sea Polychaetes.</title>
        <authorList>
            <person name="Perez M."/>
            <person name="Aroh O."/>
            <person name="Sun Y."/>
            <person name="Lan Y."/>
            <person name="Juniper S.K."/>
            <person name="Young C.R."/>
            <person name="Angers B."/>
            <person name="Qian P.Y."/>
        </authorList>
    </citation>
    <scope>NUCLEOTIDE SEQUENCE</scope>
    <source>
        <strain evidence="6">R07B-5</strain>
    </source>
</reference>
<organism evidence="6 7">
    <name type="scientific">Ridgeia piscesae</name>
    <name type="common">Tubeworm</name>
    <dbReference type="NCBI Taxonomy" id="27915"/>
    <lineage>
        <taxon>Eukaryota</taxon>
        <taxon>Metazoa</taxon>
        <taxon>Spiralia</taxon>
        <taxon>Lophotrochozoa</taxon>
        <taxon>Annelida</taxon>
        <taxon>Polychaeta</taxon>
        <taxon>Sedentaria</taxon>
        <taxon>Canalipalpata</taxon>
        <taxon>Sabellida</taxon>
        <taxon>Siboglinidae</taxon>
        <taxon>Ridgeia</taxon>
    </lineage>
</organism>
<feature type="compositionally biased region" description="Pro residues" evidence="4">
    <location>
        <begin position="302"/>
        <end position="316"/>
    </location>
</feature>
<keyword evidence="1" id="KW-0645">Protease</keyword>
<feature type="compositionally biased region" description="Polar residues" evidence="4">
    <location>
        <begin position="173"/>
        <end position="197"/>
    </location>
</feature>
<accession>A0AAD9L065</accession>
<feature type="compositionally biased region" description="Polar residues" evidence="4">
    <location>
        <begin position="205"/>
        <end position="223"/>
    </location>
</feature>
<feature type="region of interest" description="Disordered" evidence="4">
    <location>
        <begin position="173"/>
        <end position="396"/>
    </location>
</feature>
<keyword evidence="3" id="KW-0378">Hydrolase</keyword>
<evidence type="ECO:0000259" key="5">
    <source>
        <dbReference type="Pfam" id="PF25010"/>
    </source>
</evidence>
<keyword evidence="2" id="KW-0833">Ubl conjugation pathway</keyword>
<dbReference type="EMBL" id="JAODUO010000425">
    <property type="protein sequence ID" value="KAK2180807.1"/>
    <property type="molecule type" value="Genomic_DNA"/>
</dbReference>
<evidence type="ECO:0000256" key="4">
    <source>
        <dbReference type="SAM" id="MobiDB-lite"/>
    </source>
</evidence>
<name>A0AAD9L065_RIDPI</name>
<evidence type="ECO:0000256" key="2">
    <source>
        <dbReference type="ARBA" id="ARBA00022786"/>
    </source>
</evidence>
<dbReference type="AlphaFoldDB" id="A0AAD9L065"/>
<dbReference type="GO" id="GO:0008233">
    <property type="term" value="F:peptidase activity"/>
    <property type="evidence" value="ECO:0007669"/>
    <property type="project" value="UniProtKB-KW"/>
</dbReference>
<feature type="compositionally biased region" description="Polar residues" evidence="4">
    <location>
        <begin position="331"/>
        <end position="345"/>
    </location>
</feature>
<evidence type="ECO:0000256" key="3">
    <source>
        <dbReference type="ARBA" id="ARBA00022801"/>
    </source>
</evidence>
<comment type="caution">
    <text evidence="6">The sequence shown here is derived from an EMBL/GenBank/DDBJ whole genome shotgun (WGS) entry which is preliminary data.</text>
</comment>
<sequence>MTQCLVYTIQSLILFVDHTEMDPVMILPDGRFNHLQQVQERLRFLRFLLKDGQLWLCEPQAKQIWVCLAENAIYPCDRENCFKWFSKLMGEEPDLDPEITKDFLEQNILQFDPALLTENGMSCFERFFKAVNSKDGRIIARRRSGYMMDDLDLIGLDYLWRVKNTSRWLVVKQQPSEPTPSTHLNNPPHQPTSTTHPINPPQQPTPSTHLNNPPQQPTPSTHLNNPPINPPQQPIPQPTSTTHSINPPQQPSTHLNNPHHQPTHQPTSTTHHQPTSSTHLTTHPINPPQQPIPSTHSTTHPINPPQQPIPINPPQQPTSTTHPINPPQQPIPSTHLNNPPHQPTSTTHPINPPQQPTPSTTQQPIPINPPQQPIPTTHLNNPSHQPTTTTHPNSPP</sequence>
<dbReference type="Proteomes" id="UP001209878">
    <property type="component" value="Unassembled WGS sequence"/>
</dbReference>
<gene>
    <name evidence="6" type="ORF">NP493_425g01023</name>
</gene>
<evidence type="ECO:0000313" key="7">
    <source>
        <dbReference type="Proteomes" id="UP001209878"/>
    </source>
</evidence>
<dbReference type="InterPro" id="IPR056850">
    <property type="entry name" value="ARM_UBP34_24_USP9X_Y"/>
</dbReference>
<feature type="domain" description="UBP34/UBP24/USP9X/USP9Y-like ARM repeat region" evidence="5">
    <location>
        <begin position="16"/>
        <end position="132"/>
    </location>
</feature>
<dbReference type="GO" id="GO:0006508">
    <property type="term" value="P:proteolysis"/>
    <property type="evidence" value="ECO:0007669"/>
    <property type="project" value="UniProtKB-KW"/>
</dbReference>
<evidence type="ECO:0000313" key="6">
    <source>
        <dbReference type="EMBL" id="KAK2180807.1"/>
    </source>
</evidence>
<evidence type="ECO:0000256" key="1">
    <source>
        <dbReference type="ARBA" id="ARBA00022670"/>
    </source>
</evidence>
<keyword evidence="7" id="KW-1185">Reference proteome</keyword>
<proteinExistence type="predicted"/>
<dbReference type="Pfam" id="PF25010">
    <property type="entry name" value="ARM_UBP24_USP9X-Y"/>
    <property type="match status" value="1"/>
</dbReference>